<keyword evidence="4" id="KW-1185">Reference proteome</keyword>
<gene>
    <name evidence="3" type="ORF">ACH5RR_033846</name>
</gene>
<name>A0ABD2YA35_9GENT</name>
<accession>A0ABD2YA35</accession>
<feature type="domain" description="RNase H type-1" evidence="2">
    <location>
        <begin position="171"/>
        <end position="235"/>
    </location>
</feature>
<dbReference type="InterPro" id="IPR002156">
    <property type="entry name" value="RNaseH_domain"/>
</dbReference>
<evidence type="ECO:0000256" key="1">
    <source>
        <dbReference type="SAM" id="SignalP"/>
    </source>
</evidence>
<evidence type="ECO:0000313" key="3">
    <source>
        <dbReference type="EMBL" id="KAL3504005.1"/>
    </source>
</evidence>
<sequence>MMEKLQQAFSIKMWWSFLLWKSLWSAFLSSKYLQNSHHPLQCVSSVKDSCNWKRMLGCRDVVFQSFQYLVREGTVSFWFDDCLGTDPLLRLGDNSWLPHLNVRNAEGQNGWNEQLILAHFRLSIFTRFKDANVQKKGVYLASKCSLCEGLESLEHLFLYCPWSSQVWRKGGIALRDHQDKILVGFPHIYGHNSSMEAEARAMLDGVKRALKHLVDLLQIEVDSTFLIAVLKGQSRLPWKEHQAGDDNAVQDDIIVHGHDIEEKNTKSIIVGCTSTMASDEDVTVHVGSFAKQNHNVAKEENEVITPNRNGLIHSISDRDVNPWNILDDQLLVIRNSSVVGVFTSKEANSQPRNGMHILAENLKSLKGVHKRWNKEKFGNVSDNILRAETEVKQKEREFQDYLTHYLTSTRREALNHVKAEFL</sequence>
<dbReference type="AlphaFoldDB" id="A0ABD2YA35"/>
<evidence type="ECO:0000259" key="2">
    <source>
        <dbReference type="Pfam" id="PF13456"/>
    </source>
</evidence>
<evidence type="ECO:0000313" key="4">
    <source>
        <dbReference type="Proteomes" id="UP001630127"/>
    </source>
</evidence>
<dbReference type="EMBL" id="JBJUIK010000014">
    <property type="protein sequence ID" value="KAL3504005.1"/>
    <property type="molecule type" value="Genomic_DNA"/>
</dbReference>
<protein>
    <recommendedName>
        <fullName evidence="2">RNase H type-1 domain-containing protein</fullName>
    </recommendedName>
</protein>
<feature type="signal peptide" evidence="1">
    <location>
        <begin position="1"/>
        <end position="25"/>
    </location>
</feature>
<proteinExistence type="predicted"/>
<organism evidence="3 4">
    <name type="scientific">Cinchona calisaya</name>
    <dbReference type="NCBI Taxonomy" id="153742"/>
    <lineage>
        <taxon>Eukaryota</taxon>
        <taxon>Viridiplantae</taxon>
        <taxon>Streptophyta</taxon>
        <taxon>Embryophyta</taxon>
        <taxon>Tracheophyta</taxon>
        <taxon>Spermatophyta</taxon>
        <taxon>Magnoliopsida</taxon>
        <taxon>eudicotyledons</taxon>
        <taxon>Gunneridae</taxon>
        <taxon>Pentapetalae</taxon>
        <taxon>asterids</taxon>
        <taxon>lamiids</taxon>
        <taxon>Gentianales</taxon>
        <taxon>Rubiaceae</taxon>
        <taxon>Cinchonoideae</taxon>
        <taxon>Cinchoneae</taxon>
        <taxon>Cinchona</taxon>
    </lineage>
</organism>
<keyword evidence="1" id="KW-0732">Signal</keyword>
<dbReference type="Pfam" id="PF13456">
    <property type="entry name" value="RVT_3"/>
    <property type="match status" value="1"/>
</dbReference>
<comment type="caution">
    <text evidence="3">The sequence shown here is derived from an EMBL/GenBank/DDBJ whole genome shotgun (WGS) entry which is preliminary data.</text>
</comment>
<dbReference type="Proteomes" id="UP001630127">
    <property type="component" value="Unassembled WGS sequence"/>
</dbReference>
<feature type="chain" id="PRO_5044822270" description="RNase H type-1 domain-containing protein" evidence="1">
    <location>
        <begin position="26"/>
        <end position="422"/>
    </location>
</feature>
<reference evidence="3 4" key="1">
    <citation type="submission" date="2024-11" db="EMBL/GenBank/DDBJ databases">
        <title>A near-complete genome assembly of Cinchona calisaya.</title>
        <authorList>
            <person name="Lian D.C."/>
            <person name="Zhao X.W."/>
            <person name="Wei L."/>
        </authorList>
    </citation>
    <scope>NUCLEOTIDE SEQUENCE [LARGE SCALE GENOMIC DNA]</scope>
    <source>
        <tissue evidence="3">Nenye</tissue>
    </source>
</reference>